<organism evidence="1 2">
    <name type="scientific">Ignelater luminosus</name>
    <name type="common">Cucubano</name>
    <name type="synonym">Pyrophorus luminosus</name>
    <dbReference type="NCBI Taxonomy" id="2038154"/>
    <lineage>
        <taxon>Eukaryota</taxon>
        <taxon>Metazoa</taxon>
        <taxon>Ecdysozoa</taxon>
        <taxon>Arthropoda</taxon>
        <taxon>Hexapoda</taxon>
        <taxon>Insecta</taxon>
        <taxon>Pterygota</taxon>
        <taxon>Neoptera</taxon>
        <taxon>Endopterygota</taxon>
        <taxon>Coleoptera</taxon>
        <taxon>Polyphaga</taxon>
        <taxon>Elateriformia</taxon>
        <taxon>Elateroidea</taxon>
        <taxon>Elateridae</taxon>
        <taxon>Agrypninae</taxon>
        <taxon>Pyrophorini</taxon>
        <taxon>Ignelater</taxon>
    </lineage>
</organism>
<dbReference type="Proteomes" id="UP000801492">
    <property type="component" value="Unassembled WGS sequence"/>
</dbReference>
<reference evidence="1" key="1">
    <citation type="submission" date="2019-08" db="EMBL/GenBank/DDBJ databases">
        <title>The genome of the North American firefly Photinus pyralis.</title>
        <authorList>
            <consortium name="Photinus pyralis genome working group"/>
            <person name="Fallon T.R."/>
            <person name="Sander Lower S.E."/>
            <person name="Weng J.-K."/>
        </authorList>
    </citation>
    <scope>NUCLEOTIDE SEQUENCE</scope>
    <source>
        <strain evidence="1">TRF0915ILg1</strain>
        <tissue evidence="1">Whole body</tissue>
    </source>
</reference>
<proteinExistence type="predicted"/>
<evidence type="ECO:0000313" key="2">
    <source>
        <dbReference type="Proteomes" id="UP000801492"/>
    </source>
</evidence>
<feature type="non-terminal residue" evidence="1">
    <location>
        <position position="1"/>
    </location>
</feature>
<comment type="caution">
    <text evidence="1">The sequence shown here is derived from an EMBL/GenBank/DDBJ whole genome shotgun (WGS) entry which is preliminary data.</text>
</comment>
<evidence type="ECO:0000313" key="1">
    <source>
        <dbReference type="EMBL" id="KAF2891705.1"/>
    </source>
</evidence>
<protein>
    <submittedName>
        <fullName evidence="1">Uncharacterized protein</fullName>
    </submittedName>
</protein>
<sequence>NKKKMPTNLKKNETASYDWLRGFMNRNKNSSLRSPESISKASCNCFQPAYHRKILQSSSRSVKLEAIWTEVNCD</sequence>
<gene>
    <name evidence="1" type="ORF">ILUMI_14468</name>
</gene>
<dbReference type="AlphaFoldDB" id="A0A8K0G4U0"/>
<name>A0A8K0G4U0_IGNLU</name>
<keyword evidence="2" id="KW-1185">Reference proteome</keyword>
<accession>A0A8K0G4U0</accession>
<dbReference type="EMBL" id="VTPC01025013">
    <property type="protein sequence ID" value="KAF2891705.1"/>
    <property type="molecule type" value="Genomic_DNA"/>
</dbReference>